<evidence type="ECO:0000313" key="7">
    <source>
        <dbReference type="Proteomes" id="UP000663834"/>
    </source>
</evidence>
<feature type="transmembrane region" description="Helical" evidence="1">
    <location>
        <begin position="31"/>
        <end position="55"/>
    </location>
</feature>
<dbReference type="Proteomes" id="UP000663824">
    <property type="component" value="Unassembled WGS sequence"/>
</dbReference>
<evidence type="ECO:0000313" key="5">
    <source>
        <dbReference type="EMBL" id="CAF1933523.1"/>
    </source>
</evidence>
<name>A0A814YKC8_9BILA</name>
<keyword evidence="1" id="KW-0812">Transmembrane</keyword>
<dbReference type="Proteomes" id="UP000663855">
    <property type="component" value="Unassembled WGS sequence"/>
</dbReference>
<evidence type="ECO:0000313" key="2">
    <source>
        <dbReference type="EMBL" id="CAF1230722.1"/>
    </source>
</evidence>
<proteinExistence type="predicted"/>
<dbReference type="EMBL" id="CAJNRF010000055">
    <property type="protein sequence ID" value="CAF1933523.1"/>
    <property type="molecule type" value="Genomic_DNA"/>
</dbReference>
<accession>A0A814YKC8</accession>
<keyword evidence="1" id="KW-1133">Transmembrane helix</keyword>
<dbReference type="EMBL" id="CAJNOW010000082">
    <property type="protein sequence ID" value="CAF1230722.1"/>
    <property type="molecule type" value="Genomic_DNA"/>
</dbReference>
<evidence type="ECO:0000313" key="3">
    <source>
        <dbReference type="EMBL" id="CAF1350008.1"/>
    </source>
</evidence>
<protein>
    <submittedName>
        <fullName evidence="2">Uncharacterized protein</fullName>
    </submittedName>
</protein>
<evidence type="ECO:0000256" key="1">
    <source>
        <dbReference type="SAM" id="Phobius"/>
    </source>
</evidence>
<dbReference type="OrthoDB" id="9995924at2759"/>
<dbReference type="Proteomes" id="UP000663834">
    <property type="component" value="Unassembled WGS sequence"/>
</dbReference>
<dbReference type="Proteomes" id="UP000663856">
    <property type="component" value="Unassembled WGS sequence"/>
</dbReference>
<dbReference type="EMBL" id="CAJNRG010013426">
    <property type="protein sequence ID" value="CAF2148177.1"/>
    <property type="molecule type" value="Genomic_DNA"/>
</dbReference>
<dbReference type="EMBL" id="CAJNRE010000077">
    <property type="protein sequence ID" value="CAF1915805.1"/>
    <property type="molecule type" value="Genomic_DNA"/>
</dbReference>
<evidence type="ECO:0000313" key="6">
    <source>
        <dbReference type="EMBL" id="CAF2148177.1"/>
    </source>
</evidence>
<organism evidence="2 7">
    <name type="scientific">Rotaria magnacalcarata</name>
    <dbReference type="NCBI Taxonomy" id="392030"/>
    <lineage>
        <taxon>Eukaryota</taxon>
        <taxon>Metazoa</taxon>
        <taxon>Spiralia</taxon>
        <taxon>Gnathifera</taxon>
        <taxon>Rotifera</taxon>
        <taxon>Eurotatoria</taxon>
        <taxon>Bdelloidea</taxon>
        <taxon>Philodinida</taxon>
        <taxon>Philodinidae</taxon>
        <taxon>Rotaria</taxon>
    </lineage>
</organism>
<dbReference type="EMBL" id="CAJNOV010009087">
    <property type="protein sequence ID" value="CAF1350008.1"/>
    <property type="molecule type" value="Genomic_DNA"/>
</dbReference>
<sequence>MIFGAAAKTGSRLFTKYDITNSSLNKERLSFSAAVFMSLVGLGVSVFSTNQLLIASSSTRSILNKPQ</sequence>
<gene>
    <name evidence="3" type="ORF">CJN711_LOCUS19373</name>
    <name evidence="2" type="ORF">KQP761_LOCUS1288</name>
    <name evidence="4" type="ORF">MBJ925_LOCUS1222</name>
    <name evidence="5" type="ORF">WKI299_LOCUS965</name>
    <name evidence="6" type="ORF">XDN619_LOCUS28138</name>
</gene>
<comment type="caution">
    <text evidence="2">The sequence shown here is derived from an EMBL/GenBank/DDBJ whole genome shotgun (WGS) entry which is preliminary data.</text>
</comment>
<dbReference type="AlphaFoldDB" id="A0A814YKC8"/>
<dbReference type="Proteomes" id="UP000663887">
    <property type="component" value="Unassembled WGS sequence"/>
</dbReference>
<evidence type="ECO:0000313" key="4">
    <source>
        <dbReference type="EMBL" id="CAF1915805.1"/>
    </source>
</evidence>
<reference evidence="2" key="1">
    <citation type="submission" date="2021-02" db="EMBL/GenBank/DDBJ databases">
        <authorList>
            <person name="Nowell W R."/>
        </authorList>
    </citation>
    <scope>NUCLEOTIDE SEQUENCE</scope>
</reference>
<keyword evidence="1" id="KW-0472">Membrane</keyword>